<dbReference type="SUPFAM" id="SSF56762">
    <property type="entry name" value="HydB/Nqo4-like"/>
    <property type="match status" value="1"/>
</dbReference>
<reference evidence="1 2" key="1">
    <citation type="submission" date="2021-04" db="EMBL/GenBank/DDBJ databases">
        <title>Magnetospirillum sulfuroxidans sp. nov., a facultative chemolithoautotrophic sulfur-oxidizing alphaproteobacterium isolated from freshwater sediment and proposals for Paramagetospirillum gen. nov., and Magnetospirillaceae fam. nov.</title>
        <authorList>
            <person name="Koziaeva V."/>
            <person name="Geelhoed J.S."/>
            <person name="Sorokin D.Y."/>
            <person name="Grouzdev D.S."/>
        </authorList>
    </citation>
    <scope>NUCLEOTIDE SEQUENCE [LARGE SCALE GENOMIC DNA]</scope>
    <source>
        <strain evidence="1 2">J10</strain>
    </source>
</reference>
<dbReference type="Proteomes" id="UP000680714">
    <property type="component" value="Unassembled WGS sequence"/>
</dbReference>
<evidence type="ECO:0000313" key="1">
    <source>
        <dbReference type="EMBL" id="MBR9973456.1"/>
    </source>
</evidence>
<proteinExistence type="predicted"/>
<dbReference type="InterPro" id="IPR050867">
    <property type="entry name" value="NiFe/NiFeSe_hydrgnase_LSU"/>
</dbReference>
<dbReference type="PANTHER" id="PTHR42958:SF4">
    <property type="entry name" value="HYDROGENASE EXPRESSION_FORMATION PROTEIN HUPK"/>
    <property type="match status" value="1"/>
</dbReference>
<dbReference type="EMBL" id="JAGTUF010000023">
    <property type="protein sequence ID" value="MBR9973456.1"/>
    <property type="molecule type" value="Genomic_DNA"/>
</dbReference>
<evidence type="ECO:0000313" key="2">
    <source>
        <dbReference type="Proteomes" id="UP000680714"/>
    </source>
</evidence>
<name>A0ABS5IGR0_9PROT</name>
<organism evidence="1 2">
    <name type="scientific">Magnetospirillum sulfuroxidans</name>
    <dbReference type="NCBI Taxonomy" id="611300"/>
    <lineage>
        <taxon>Bacteria</taxon>
        <taxon>Pseudomonadati</taxon>
        <taxon>Pseudomonadota</taxon>
        <taxon>Alphaproteobacteria</taxon>
        <taxon>Rhodospirillales</taxon>
        <taxon>Rhodospirillaceae</taxon>
        <taxon>Magnetospirillum</taxon>
    </lineage>
</organism>
<accession>A0ABS5IGR0</accession>
<sequence>MFPETSLNVSLRVRADTVEAVQIRSTRMVRAARLFANRAASEVLHLLPAVFSLCGTAQALTGIAALEKAAALAASPGQKAARALLVLGETVAEHGLTIARDWPALAGTPPQLDHAKRLRHALAGLRNALYPHGDWLHLGGGRLSPDRRKITDCLAQARKALIDLLGHDIDELVLPIAFQAWLDGNPSQLPASILAQGWAGLGAAQFLPMPELGPPDLAVRLSTDREGHYLARPDCAGRVFETGPLAHWYWHPLIADLIERFGPGLLPRLAARLVVLAESLREMDQLVHDLHDEPANDLPGLDGEGLALTEAARGLLAHRVVLKNGKISQYQILAPTEWNFHPEGPLVRALTGAPAGADLEQRARLLIHALDPCVACTISQE</sequence>
<dbReference type="Pfam" id="PF00374">
    <property type="entry name" value="NiFeSe_Hases"/>
    <property type="match status" value="1"/>
</dbReference>
<comment type="caution">
    <text evidence="1">The sequence shown here is derived from an EMBL/GenBank/DDBJ whole genome shotgun (WGS) entry which is preliminary data.</text>
</comment>
<dbReference type="RefSeq" id="WP_211551196.1">
    <property type="nucleotide sequence ID" value="NZ_JAGTUF010000023.1"/>
</dbReference>
<protein>
    <submittedName>
        <fullName evidence="1">Nickel-dependent hydrogenase large subunit</fullName>
    </submittedName>
</protein>
<dbReference type="InterPro" id="IPR029014">
    <property type="entry name" value="NiFe-Hase_large"/>
</dbReference>
<dbReference type="InterPro" id="IPR001501">
    <property type="entry name" value="Ni-dep_hyd_lsu"/>
</dbReference>
<dbReference type="PANTHER" id="PTHR42958">
    <property type="entry name" value="HYDROGENASE-2 LARGE CHAIN"/>
    <property type="match status" value="1"/>
</dbReference>
<dbReference type="Gene3D" id="1.10.645.10">
    <property type="entry name" value="Cytochrome-c3 Hydrogenase, chain B"/>
    <property type="match status" value="1"/>
</dbReference>
<gene>
    <name evidence="1" type="ORF">KEC16_17150</name>
</gene>
<keyword evidence="2" id="KW-1185">Reference proteome</keyword>